<protein>
    <submittedName>
        <fullName evidence="1">Uncharacterized protein</fullName>
    </submittedName>
</protein>
<name>A0A0A0BFD8_9GAMM</name>
<dbReference type="RefSeq" id="WP_036315638.1">
    <property type="nucleotide sequence ID" value="NZ_JRQD01000007.1"/>
</dbReference>
<organism evidence="1 2">
    <name type="scientific">Methylophaga thiooxydans</name>
    <dbReference type="NCBI Taxonomy" id="392484"/>
    <lineage>
        <taxon>Bacteria</taxon>
        <taxon>Pseudomonadati</taxon>
        <taxon>Pseudomonadota</taxon>
        <taxon>Gammaproteobacteria</taxon>
        <taxon>Thiotrichales</taxon>
        <taxon>Piscirickettsiaceae</taxon>
        <taxon>Methylophaga</taxon>
    </lineage>
</organism>
<sequence length="85" mass="10468">MNLPLKNQPDWRKDCLLAANQQLEYQYQQQPSPCLALQISRNYRLLLTQYDQPVIKQRWQVLSKRWWQRYCQFRQTTFQPLISSH</sequence>
<evidence type="ECO:0000313" key="1">
    <source>
        <dbReference type="EMBL" id="KGM05819.1"/>
    </source>
</evidence>
<accession>A0A0A0BFD8</accession>
<gene>
    <name evidence="1" type="ORF">LP43_2381</name>
</gene>
<proteinExistence type="predicted"/>
<dbReference type="STRING" id="392484.LP43_2381"/>
<dbReference type="AlphaFoldDB" id="A0A0A0BFD8"/>
<comment type="caution">
    <text evidence="1">The sequence shown here is derived from an EMBL/GenBank/DDBJ whole genome shotgun (WGS) entry which is preliminary data.</text>
</comment>
<dbReference type="EMBL" id="JRQD01000007">
    <property type="protein sequence ID" value="KGM05819.1"/>
    <property type="molecule type" value="Genomic_DNA"/>
</dbReference>
<dbReference type="Proteomes" id="UP000029999">
    <property type="component" value="Unassembled WGS sequence"/>
</dbReference>
<reference evidence="1 2" key="1">
    <citation type="submission" date="2014-09" db="EMBL/GenBank/DDBJ databases">
        <authorList>
            <person name="Grob C."/>
            <person name="Taubert M."/>
            <person name="Howat A.M."/>
            <person name="Burns O.J."/>
            <person name="Dixon J.L."/>
            <person name="Chen Y."/>
            <person name="Murrell J.C."/>
        </authorList>
    </citation>
    <scope>NUCLEOTIDE SEQUENCE [LARGE SCALE GENOMIC DNA]</scope>
    <source>
        <strain evidence="1">L4</strain>
    </source>
</reference>
<evidence type="ECO:0000313" key="2">
    <source>
        <dbReference type="Proteomes" id="UP000029999"/>
    </source>
</evidence>